<sequence>MKKSLRFISLLIAVVFMISGAVMVVCHAEPDNNAQPAQNDPQPAQNDPQPAQNDPQPAQNDQQTAQNDQSSGNNSYDTGNNGYDNQNNYNSGYESDYNSNYNSGSYDSGNVGTVEDNAPVYYGDPSNSNNYVVNSTESAAGSVSSSLYNSSGMSAEDAKPNEWSDITLDEKTVQTGVTDFSAIKENTKVEDNGYWILYVGYALLGLSVLGILYFIIATIAHRSAVKKAERLERRRSSSPSRSAAARMEERERYDEYEEAPRRRTSRYADEDEGYSRRSSSRSDTGEVYVPRRAAKR</sequence>
<evidence type="ECO:0000313" key="5">
    <source>
        <dbReference type="Proteomes" id="UP000633365"/>
    </source>
</evidence>
<feature type="region of interest" description="Disordered" evidence="1">
    <location>
        <begin position="227"/>
        <end position="296"/>
    </location>
</feature>
<feature type="chain" id="PRO_5037253389" evidence="3">
    <location>
        <begin position="29"/>
        <end position="296"/>
    </location>
</feature>
<proteinExistence type="predicted"/>
<comment type="caution">
    <text evidence="4">The sequence shown here is derived from an EMBL/GenBank/DDBJ whole genome shotgun (WGS) entry which is preliminary data.</text>
</comment>
<feature type="region of interest" description="Disordered" evidence="1">
    <location>
        <begin position="32"/>
        <end position="116"/>
    </location>
</feature>
<feature type="compositionally biased region" description="Low complexity" evidence="1">
    <location>
        <begin position="32"/>
        <end position="69"/>
    </location>
</feature>
<reference evidence="4" key="1">
    <citation type="submission" date="2021-01" db="EMBL/GenBank/DDBJ databases">
        <title>Genome public.</title>
        <authorList>
            <person name="Liu C."/>
            <person name="Sun Q."/>
        </authorList>
    </citation>
    <scope>NUCLEOTIDE SEQUENCE</scope>
    <source>
        <strain evidence="4">M6</strain>
    </source>
</reference>
<dbReference type="AlphaFoldDB" id="A0A934TZ22"/>
<keyword evidence="2" id="KW-0812">Transmembrane</keyword>
<feature type="transmembrane region" description="Helical" evidence="2">
    <location>
        <begin position="195"/>
        <end position="220"/>
    </location>
</feature>
<gene>
    <name evidence="4" type="ORF">JKK62_05885</name>
</gene>
<feature type="compositionally biased region" description="Low complexity" evidence="1">
    <location>
        <begin position="79"/>
        <end position="110"/>
    </location>
</feature>
<accession>A0A934TZ22</accession>
<evidence type="ECO:0000256" key="3">
    <source>
        <dbReference type="SAM" id="SignalP"/>
    </source>
</evidence>
<feature type="compositionally biased region" description="Basic and acidic residues" evidence="1">
    <location>
        <begin position="246"/>
        <end position="261"/>
    </location>
</feature>
<evidence type="ECO:0000313" key="4">
    <source>
        <dbReference type="EMBL" id="MBK6088187.1"/>
    </source>
</evidence>
<evidence type="ECO:0000256" key="1">
    <source>
        <dbReference type="SAM" id="MobiDB-lite"/>
    </source>
</evidence>
<dbReference type="EMBL" id="JAEQMG010000048">
    <property type="protein sequence ID" value="MBK6088187.1"/>
    <property type="molecule type" value="Genomic_DNA"/>
</dbReference>
<keyword evidence="5" id="KW-1185">Reference proteome</keyword>
<evidence type="ECO:0000256" key="2">
    <source>
        <dbReference type="SAM" id="Phobius"/>
    </source>
</evidence>
<dbReference type="Proteomes" id="UP000633365">
    <property type="component" value="Unassembled WGS sequence"/>
</dbReference>
<feature type="signal peptide" evidence="3">
    <location>
        <begin position="1"/>
        <end position="28"/>
    </location>
</feature>
<organism evidence="4 5">
    <name type="scientific">Ruminococcus difficilis</name>
    <dbReference type="NCBI Taxonomy" id="2763069"/>
    <lineage>
        <taxon>Bacteria</taxon>
        <taxon>Bacillati</taxon>
        <taxon>Bacillota</taxon>
        <taxon>Clostridia</taxon>
        <taxon>Eubacteriales</taxon>
        <taxon>Oscillospiraceae</taxon>
        <taxon>Ruminococcus</taxon>
    </lineage>
</organism>
<dbReference type="RefSeq" id="WP_186832815.1">
    <property type="nucleotide sequence ID" value="NZ_JAEQMG010000048.1"/>
</dbReference>
<keyword evidence="2" id="KW-1133">Transmembrane helix</keyword>
<name>A0A934TZ22_9FIRM</name>
<keyword evidence="3" id="KW-0732">Signal</keyword>
<keyword evidence="2" id="KW-0472">Membrane</keyword>
<protein>
    <submittedName>
        <fullName evidence="4">Uncharacterized protein</fullName>
    </submittedName>
</protein>